<name>A0A7J7JRS6_BUGNE</name>
<feature type="compositionally biased region" description="Pro residues" evidence="1">
    <location>
        <begin position="165"/>
        <end position="174"/>
    </location>
</feature>
<gene>
    <name evidence="2" type="ORF">EB796_013025</name>
</gene>
<comment type="caution">
    <text evidence="2">The sequence shown here is derived from an EMBL/GenBank/DDBJ whole genome shotgun (WGS) entry which is preliminary data.</text>
</comment>
<evidence type="ECO:0000256" key="1">
    <source>
        <dbReference type="SAM" id="MobiDB-lite"/>
    </source>
</evidence>
<feature type="region of interest" description="Disordered" evidence="1">
    <location>
        <begin position="34"/>
        <end position="76"/>
    </location>
</feature>
<feature type="region of interest" description="Disordered" evidence="1">
    <location>
        <begin position="127"/>
        <end position="267"/>
    </location>
</feature>
<evidence type="ECO:0000313" key="3">
    <source>
        <dbReference type="Proteomes" id="UP000593567"/>
    </source>
</evidence>
<proteinExistence type="predicted"/>
<feature type="compositionally biased region" description="Pro residues" evidence="1">
    <location>
        <begin position="189"/>
        <end position="198"/>
    </location>
</feature>
<feature type="region of interest" description="Disordered" evidence="1">
    <location>
        <begin position="333"/>
        <end position="577"/>
    </location>
</feature>
<sequence>MWRSYRTNKVEELKKEELPQSITIHKVEATNVVASEPLPPKPAPSEPIVSKPEPLDPTLPKPSEIDPTFPKAAGLEPKPVGSFKTYYTTLNTAQGVPGCSTSANLERRFDFMQPPEEVFDKLSSMQKPAEKSSPGILLHPPTNAAVPELDEPQGSYYSFFTMKPGPTPPNPPPANDLLAKLQAIVESPKQPPPPPQPPVIAADNLPNEPQGSYYSFFTLKPRPISSNPPPANNTPSHPPVMDKSLSKPPQLATVADDTPNNTLDSYDSFLLEKHGRISSKSPFLNEQPIQSQAMNKSSSRPSRPTIAAGNFQNDKLNSYDSFRAAKLFPIYPDPPLNETPSQPDAMDKLFFKPPPAAVADDSPNMTNYDSFLIEKPGPMNSKPLLNNKPSQPQVINKSASRPSPSTFAADKLPNDLLASNDSFLPLKPGFASSNPPPLNNTPSHPHAIDKYKSSPLPAISSSLQQMLTLSKQTPERQAQELENLQSQSKDRSLSLSQSAAPPSQQPISPTPLVSTPSHKSRSRTPSRPAPPPPTIPEFTAGPPSESLDPVDSPVAKSKRKRVSRAPSRPGARKRNAS</sequence>
<feature type="compositionally biased region" description="Polar residues" evidence="1">
    <location>
        <begin position="459"/>
        <end position="472"/>
    </location>
</feature>
<feature type="compositionally biased region" description="Polar residues" evidence="1">
    <location>
        <begin position="383"/>
        <end position="406"/>
    </location>
</feature>
<keyword evidence="3" id="KW-1185">Reference proteome</keyword>
<accession>A0A7J7JRS6</accession>
<dbReference type="AlphaFoldDB" id="A0A7J7JRS6"/>
<feature type="compositionally biased region" description="Low complexity" evidence="1">
    <location>
        <begin position="493"/>
        <end position="512"/>
    </location>
</feature>
<evidence type="ECO:0000313" key="2">
    <source>
        <dbReference type="EMBL" id="KAF6028655.1"/>
    </source>
</evidence>
<organism evidence="2 3">
    <name type="scientific">Bugula neritina</name>
    <name type="common">Brown bryozoan</name>
    <name type="synonym">Sertularia neritina</name>
    <dbReference type="NCBI Taxonomy" id="10212"/>
    <lineage>
        <taxon>Eukaryota</taxon>
        <taxon>Metazoa</taxon>
        <taxon>Spiralia</taxon>
        <taxon>Lophotrochozoa</taxon>
        <taxon>Bryozoa</taxon>
        <taxon>Gymnolaemata</taxon>
        <taxon>Cheilostomatida</taxon>
        <taxon>Flustrina</taxon>
        <taxon>Buguloidea</taxon>
        <taxon>Bugulidae</taxon>
        <taxon>Bugula</taxon>
    </lineage>
</organism>
<feature type="compositionally biased region" description="Pro residues" evidence="1">
    <location>
        <begin position="226"/>
        <end position="238"/>
    </location>
</feature>
<dbReference type="EMBL" id="VXIV02001928">
    <property type="protein sequence ID" value="KAF6028655.1"/>
    <property type="molecule type" value="Genomic_DNA"/>
</dbReference>
<feature type="compositionally biased region" description="Polar residues" evidence="1">
    <location>
        <begin position="279"/>
        <end position="302"/>
    </location>
</feature>
<feature type="region of interest" description="Disordered" evidence="1">
    <location>
        <begin position="279"/>
        <end position="315"/>
    </location>
</feature>
<reference evidence="2" key="1">
    <citation type="submission" date="2020-06" db="EMBL/GenBank/DDBJ databases">
        <title>Draft genome of Bugula neritina, a colonial animal packing powerful symbionts and potential medicines.</title>
        <authorList>
            <person name="Rayko M."/>
        </authorList>
    </citation>
    <scope>NUCLEOTIDE SEQUENCE [LARGE SCALE GENOMIC DNA]</scope>
    <source>
        <strain evidence="2">Kwan_BN1</strain>
    </source>
</reference>
<protein>
    <submittedName>
        <fullName evidence="2">Uncharacterized protein</fullName>
    </submittedName>
</protein>
<dbReference type="Proteomes" id="UP000593567">
    <property type="component" value="Unassembled WGS sequence"/>
</dbReference>